<keyword evidence="1" id="KW-0521">NADP</keyword>
<dbReference type="GO" id="GO:0016491">
    <property type="term" value="F:oxidoreductase activity"/>
    <property type="evidence" value="ECO:0007669"/>
    <property type="project" value="UniProtKB-KW"/>
</dbReference>
<proteinExistence type="predicted"/>
<dbReference type="Gene3D" id="3.40.50.720">
    <property type="entry name" value="NAD(P)-binding Rossmann-like Domain"/>
    <property type="match status" value="1"/>
</dbReference>
<evidence type="ECO:0000256" key="2">
    <source>
        <dbReference type="ARBA" id="ARBA00023002"/>
    </source>
</evidence>
<dbReference type="STRING" id="69771.A0A1V6PIH0"/>
<dbReference type="InterPro" id="IPR045312">
    <property type="entry name" value="PCBER-like"/>
</dbReference>
<dbReference type="InterPro" id="IPR036291">
    <property type="entry name" value="NAD(P)-bd_dom_sf"/>
</dbReference>
<gene>
    <name evidence="4" type="ORF">PENDEC_c004G02789</name>
</gene>
<evidence type="ECO:0000313" key="5">
    <source>
        <dbReference type="Proteomes" id="UP000191522"/>
    </source>
</evidence>
<comment type="caution">
    <text evidence="4">The sequence shown here is derived from an EMBL/GenBank/DDBJ whole genome shotgun (WGS) entry which is preliminary data.</text>
</comment>
<name>A0A1V6PIH0_PENDC</name>
<organism evidence="4 5">
    <name type="scientific">Penicillium decumbens</name>
    <dbReference type="NCBI Taxonomy" id="69771"/>
    <lineage>
        <taxon>Eukaryota</taxon>
        <taxon>Fungi</taxon>
        <taxon>Dikarya</taxon>
        <taxon>Ascomycota</taxon>
        <taxon>Pezizomycotina</taxon>
        <taxon>Eurotiomycetes</taxon>
        <taxon>Eurotiomycetidae</taxon>
        <taxon>Eurotiales</taxon>
        <taxon>Aspergillaceae</taxon>
        <taxon>Penicillium</taxon>
    </lineage>
</organism>
<evidence type="ECO:0000256" key="1">
    <source>
        <dbReference type="ARBA" id="ARBA00022857"/>
    </source>
</evidence>
<dbReference type="InterPro" id="IPR051609">
    <property type="entry name" value="NmrA/Isoflavone_reductase-like"/>
</dbReference>
<dbReference type="InterPro" id="IPR008030">
    <property type="entry name" value="NmrA-like"/>
</dbReference>
<dbReference type="Gene3D" id="3.90.25.10">
    <property type="entry name" value="UDP-galactose 4-epimerase, domain 1"/>
    <property type="match status" value="1"/>
</dbReference>
<dbReference type="AlphaFoldDB" id="A0A1V6PIH0"/>
<dbReference type="PANTHER" id="PTHR47706:SF1">
    <property type="entry name" value="CIPA-LIKE, PUTATIVE (AFU_ORTHOLOGUE AFUA_1G12460)-RELATED"/>
    <property type="match status" value="1"/>
</dbReference>
<keyword evidence="2" id="KW-0560">Oxidoreductase</keyword>
<protein>
    <recommendedName>
        <fullName evidence="3">NmrA-like domain-containing protein</fullName>
    </recommendedName>
</protein>
<dbReference type="EMBL" id="MDYL01000004">
    <property type="protein sequence ID" value="OQD76507.1"/>
    <property type="molecule type" value="Genomic_DNA"/>
</dbReference>
<dbReference type="Proteomes" id="UP000191522">
    <property type="component" value="Unassembled WGS sequence"/>
</dbReference>
<reference evidence="5" key="1">
    <citation type="journal article" date="2017" name="Nat. Microbiol.">
        <title>Global analysis of biosynthetic gene clusters reveals vast potential of secondary metabolite production in Penicillium species.</title>
        <authorList>
            <person name="Nielsen J.C."/>
            <person name="Grijseels S."/>
            <person name="Prigent S."/>
            <person name="Ji B."/>
            <person name="Dainat J."/>
            <person name="Nielsen K.F."/>
            <person name="Frisvad J.C."/>
            <person name="Workman M."/>
            <person name="Nielsen J."/>
        </authorList>
    </citation>
    <scope>NUCLEOTIDE SEQUENCE [LARGE SCALE GENOMIC DNA]</scope>
    <source>
        <strain evidence="5">IBT 11843</strain>
    </source>
</reference>
<dbReference type="CDD" id="cd05259">
    <property type="entry name" value="PCBER_SDR_a"/>
    <property type="match status" value="1"/>
</dbReference>
<evidence type="ECO:0000313" key="4">
    <source>
        <dbReference type="EMBL" id="OQD76507.1"/>
    </source>
</evidence>
<dbReference type="SUPFAM" id="SSF51735">
    <property type="entry name" value="NAD(P)-binding Rossmann-fold domains"/>
    <property type="match status" value="1"/>
</dbReference>
<sequence>MTITKVVVAGGTGNLGPAIVNALVEAGFDVTVLSRSASNQLDSRVKVQIVDYRSLESLIAALDGQEALVSTLGVGVVPREIHLRLVEAAYAAGIRRFIPSEFGCDTAHPLTSQLPVFGDKIAVIQRLKELVEQGGAFSYTAVHTGPFFDWGLKNGMFINFSGPTTPVYDGGDVLFSTTTLGGIGHAVAGVLKHPEETQNRHVYVSEAEVTQNQLLGLADPEQKLQPQPVQTEELERQAYGAVKQPTPDLRTFAVNLIRRAIFGSKYGSLFTTVDNELLGVQRLSEPEIEGLVKQSV</sequence>
<dbReference type="PANTHER" id="PTHR47706">
    <property type="entry name" value="NMRA-LIKE FAMILY PROTEIN"/>
    <property type="match status" value="1"/>
</dbReference>
<keyword evidence="5" id="KW-1185">Reference proteome</keyword>
<feature type="domain" description="NmrA-like" evidence="3">
    <location>
        <begin position="5"/>
        <end position="216"/>
    </location>
</feature>
<accession>A0A1V6PIH0</accession>
<evidence type="ECO:0000259" key="3">
    <source>
        <dbReference type="Pfam" id="PF05368"/>
    </source>
</evidence>
<dbReference type="Pfam" id="PF05368">
    <property type="entry name" value="NmrA"/>
    <property type="match status" value="1"/>
</dbReference>
<dbReference type="OMA" id="FIARACW"/>